<keyword evidence="3" id="KW-1185">Reference proteome</keyword>
<keyword evidence="1" id="KW-1133">Transmembrane helix</keyword>
<name>A0A1C5IN44_9ACTN</name>
<gene>
    <name evidence="2" type="ORF">GA0070614_3024</name>
</gene>
<protein>
    <submittedName>
        <fullName evidence="2">Uncharacterized protein</fullName>
    </submittedName>
</protein>
<sequence>MPEERRDPWTGAVMNGQHAYPAAPAAGQFLARTPSGLFPSGPPRRPTWREPHPVTGSGVAAGAALAAAWLLLFGLLGRDVGGYAWWTVLAGGIAWLASLALVRYGDRGVATGVAIVTAGGWSIAFAVVVVRWATSANWPMW</sequence>
<keyword evidence="1" id="KW-0812">Transmembrane</keyword>
<feature type="transmembrane region" description="Helical" evidence="1">
    <location>
        <begin position="83"/>
        <end position="102"/>
    </location>
</feature>
<evidence type="ECO:0000313" key="2">
    <source>
        <dbReference type="EMBL" id="SCG59236.1"/>
    </source>
</evidence>
<accession>A0A1C5IN44</accession>
<dbReference type="EMBL" id="LT607753">
    <property type="protein sequence ID" value="SCG59236.1"/>
    <property type="molecule type" value="Genomic_DNA"/>
</dbReference>
<evidence type="ECO:0000256" key="1">
    <source>
        <dbReference type="SAM" id="Phobius"/>
    </source>
</evidence>
<reference evidence="3" key="1">
    <citation type="submission" date="2016-06" db="EMBL/GenBank/DDBJ databases">
        <authorList>
            <person name="Varghese N."/>
            <person name="Submissions Spin"/>
        </authorList>
    </citation>
    <scope>NUCLEOTIDE SEQUENCE [LARGE SCALE GENOMIC DNA]</scope>
    <source>
        <strain evidence="3">DSM 45161</strain>
    </source>
</reference>
<keyword evidence="1" id="KW-0472">Membrane</keyword>
<feature type="transmembrane region" description="Helical" evidence="1">
    <location>
        <begin position="109"/>
        <end position="133"/>
    </location>
</feature>
<feature type="transmembrane region" description="Helical" evidence="1">
    <location>
        <begin position="54"/>
        <end position="77"/>
    </location>
</feature>
<proteinExistence type="predicted"/>
<evidence type="ECO:0000313" key="3">
    <source>
        <dbReference type="Proteomes" id="UP000198215"/>
    </source>
</evidence>
<dbReference type="Proteomes" id="UP000198215">
    <property type="component" value="Chromosome I"/>
</dbReference>
<organism evidence="2 3">
    <name type="scientific">Micromonospora coxensis</name>
    <dbReference type="NCBI Taxonomy" id="356852"/>
    <lineage>
        <taxon>Bacteria</taxon>
        <taxon>Bacillati</taxon>
        <taxon>Actinomycetota</taxon>
        <taxon>Actinomycetes</taxon>
        <taxon>Micromonosporales</taxon>
        <taxon>Micromonosporaceae</taxon>
        <taxon>Micromonospora</taxon>
    </lineage>
</organism>
<dbReference type="AlphaFoldDB" id="A0A1C5IN44"/>